<dbReference type="Pfam" id="PF03144">
    <property type="entry name" value="GTP_EFTU_D2"/>
    <property type="match status" value="1"/>
</dbReference>
<evidence type="ECO:0000256" key="2">
    <source>
        <dbReference type="ARBA" id="ARBA00022741"/>
    </source>
</evidence>
<dbReference type="Gene3D" id="3.40.50.1460">
    <property type="match status" value="1"/>
</dbReference>
<organism evidence="10 11">
    <name type="scientific">Actinokineospora auranticolor</name>
    <dbReference type="NCBI Taxonomy" id="155976"/>
    <lineage>
        <taxon>Bacteria</taxon>
        <taxon>Bacillati</taxon>
        <taxon>Actinomycetota</taxon>
        <taxon>Actinomycetes</taxon>
        <taxon>Pseudonocardiales</taxon>
        <taxon>Pseudonocardiaceae</taxon>
        <taxon>Actinokineospora</taxon>
    </lineage>
</organism>
<feature type="domain" description="Translation elongation factor EFTu/EF1A C-terminal" evidence="8">
    <location>
        <begin position="390"/>
        <end position="480"/>
    </location>
</feature>
<accession>A0A2S6GYC3</accession>
<proteinExistence type="predicted"/>
<dbReference type="GO" id="GO:0005525">
    <property type="term" value="F:GTP binding"/>
    <property type="evidence" value="ECO:0007669"/>
    <property type="project" value="UniProtKB-KW"/>
</dbReference>
<dbReference type="InterPro" id="IPR050055">
    <property type="entry name" value="EF-Tu_GTPase"/>
</dbReference>
<feature type="domain" description="Translation elongation factor EFTu-like" evidence="9">
    <location>
        <begin position="316"/>
        <end position="385"/>
    </location>
</feature>
<keyword evidence="5" id="KW-0342">GTP-binding</keyword>
<keyword evidence="1" id="KW-0963">Cytoplasm</keyword>
<dbReference type="EMBL" id="PTIX01000002">
    <property type="protein sequence ID" value="PPK70208.1"/>
    <property type="molecule type" value="Genomic_DNA"/>
</dbReference>
<name>A0A2S6GYC3_9PSEU</name>
<feature type="domain" description="Peptidase C14 caspase" evidence="7">
    <location>
        <begin position="19"/>
        <end position="233"/>
    </location>
</feature>
<keyword evidence="4" id="KW-0648">Protein biosynthesis</keyword>
<dbReference type="Gene3D" id="2.40.30.10">
    <property type="entry name" value="Translation factors"/>
    <property type="match status" value="2"/>
</dbReference>
<dbReference type="Pfam" id="PF00656">
    <property type="entry name" value="Peptidase_C14"/>
    <property type="match status" value="1"/>
</dbReference>
<reference evidence="10 11" key="1">
    <citation type="submission" date="2018-02" db="EMBL/GenBank/DDBJ databases">
        <title>Genomic Encyclopedia of Archaeal and Bacterial Type Strains, Phase II (KMG-II): from individual species to whole genera.</title>
        <authorList>
            <person name="Goeker M."/>
        </authorList>
    </citation>
    <scope>NUCLEOTIDE SEQUENCE [LARGE SCALE GENOMIC DNA]</scope>
    <source>
        <strain evidence="10 11">YU 961-1</strain>
    </source>
</reference>
<dbReference type="GO" id="GO:0004197">
    <property type="term" value="F:cysteine-type endopeptidase activity"/>
    <property type="evidence" value="ECO:0007669"/>
    <property type="project" value="InterPro"/>
</dbReference>
<dbReference type="SUPFAM" id="SSF52129">
    <property type="entry name" value="Caspase-like"/>
    <property type="match status" value="1"/>
</dbReference>
<dbReference type="AlphaFoldDB" id="A0A2S6GYC3"/>
<dbReference type="Proteomes" id="UP000239203">
    <property type="component" value="Unassembled WGS sequence"/>
</dbReference>
<dbReference type="OrthoDB" id="3197455at2"/>
<keyword evidence="2" id="KW-0547">Nucleotide-binding</keyword>
<dbReference type="InterPro" id="IPR011600">
    <property type="entry name" value="Pept_C14_caspase"/>
</dbReference>
<dbReference type="InterPro" id="IPR009001">
    <property type="entry name" value="Transl_elong_EF1A/Init_IF2_C"/>
</dbReference>
<dbReference type="GO" id="GO:0003746">
    <property type="term" value="F:translation elongation factor activity"/>
    <property type="evidence" value="ECO:0007669"/>
    <property type="project" value="UniProtKB-KW"/>
</dbReference>
<dbReference type="InterPro" id="IPR029030">
    <property type="entry name" value="Caspase-like_dom_sf"/>
</dbReference>
<evidence type="ECO:0000256" key="1">
    <source>
        <dbReference type="ARBA" id="ARBA00022490"/>
    </source>
</evidence>
<sequence>MRGDDHGMSGLPDGSASRVVLVGTHRYESFDDLPSVRANLTGLRDVFTDARLWGLPDEHCAVVEQPVNARQVLDQVRRSAERATDTLIVYFAGHGFTDDRTNDLCLALPDSEPGLEYTMLPFDAIRRRVLDHGSRARRKVVILDCCFSARALQGWMGSVADQSSIEGSCVLTASSETRMALAPPGEKYTAFTGELINVLETGVPGGPSLLDMETVYQQVRWALEAKSRPIPQQRNRNAGGQIPPVINTAASLAPRPAPPVPFVHTVSLLITDVANAPRRPEAEAAIAAYVRATPHSLHDPLFLMPIEDVFVVTGRGVVVTGRVERGQIGVGMPVDLVGGLGAHRTTITGVEMFRKTSNTASMGENVGLSLGGVKRAEVEPGMVVTAQNSVMTRTHFQADIYLLPTAKGGRQGEIFNHHQATLRLRTANITATMANFSVLSPGESTTATITLTRPTAIDLSQRFTILDNNTPIGAGQITGIIG</sequence>
<evidence type="ECO:0000259" key="8">
    <source>
        <dbReference type="Pfam" id="PF03143"/>
    </source>
</evidence>
<dbReference type="InterPro" id="IPR004161">
    <property type="entry name" value="EFTu-like_2"/>
</dbReference>
<keyword evidence="11" id="KW-1185">Reference proteome</keyword>
<dbReference type="GO" id="GO:0006508">
    <property type="term" value="P:proteolysis"/>
    <property type="evidence" value="ECO:0007669"/>
    <property type="project" value="InterPro"/>
</dbReference>
<dbReference type="InterPro" id="IPR009000">
    <property type="entry name" value="Transl_B-barrel_sf"/>
</dbReference>
<gene>
    <name evidence="10" type="ORF">CLV40_102119</name>
</gene>
<dbReference type="PANTHER" id="PTHR43721">
    <property type="entry name" value="ELONGATION FACTOR TU-RELATED"/>
    <property type="match status" value="1"/>
</dbReference>
<dbReference type="SUPFAM" id="SSF50465">
    <property type="entry name" value="EF-Tu/eEF-1alpha/eIF2-gamma C-terminal domain"/>
    <property type="match status" value="1"/>
</dbReference>
<evidence type="ECO:0000313" key="10">
    <source>
        <dbReference type="EMBL" id="PPK70208.1"/>
    </source>
</evidence>
<evidence type="ECO:0000259" key="9">
    <source>
        <dbReference type="Pfam" id="PF03144"/>
    </source>
</evidence>
<dbReference type="NCBIfam" id="NF047832">
    <property type="entry name" value="caspase_w_EACC1"/>
    <property type="match status" value="1"/>
</dbReference>
<evidence type="ECO:0000256" key="4">
    <source>
        <dbReference type="ARBA" id="ARBA00022917"/>
    </source>
</evidence>
<evidence type="ECO:0000259" key="7">
    <source>
        <dbReference type="Pfam" id="PF00656"/>
    </source>
</evidence>
<dbReference type="FunFam" id="2.40.30.10:FF:000001">
    <property type="entry name" value="Elongation factor Tu"/>
    <property type="match status" value="1"/>
</dbReference>
<evidence type="ECO:0000256" key="5">
    <source>
        <dbReference type="ARBA" id="ARBA00023134"/>
    </source>
</evidence>
<evidence type="ECO:0000256" key="3">
    <source>
        <dbReference type="ARBA" id="ARBA00022768"/>
    </source>
</evidence>
<keyword evidence="3 10" id="KW-0251">Elongation factor</keyword>
<protein>
    <recommendedName>
        <fullName evidence="6">Elongation factor Tu</fullName>
    </recommendedName>
</protein>
<dbReference type="PANTHER" id="PTHR43721:SF22">
    <property type="entry name" value="ELONGATION FACTOR TU, MITOCHONDRIAL"/>
    <property type="match status" value="1"/>
</dbReference>
<dbReference type="InterPro" id="IPR004160">
    <property type="entry name" value="Transl_elong_EFTu/EF1A_C"/>
</dbReference>
<evidence type="ECO:0000256" key="6">
    <source>
        <dbReference type="ARBA" id="ARBA00029554"/>
    </source>
</evidence>
<dbReference type="SUPFAM" id="SSF50447">
    <property type="entry name" value="Translation proteins"/>
    <property type="match status" value="1"/>
</dbReference>
<comment type="caution">
    <text evidence="10">The sequence shown here is derived from an EMBL/GenBank/DDBJ whole genome shotgun (WGS) entry which is preliminary data.</text>
</comment>
<evidence type="ECO:0000313" key="11">
    <source>
        <dbReference type="Proteomes" id="UP000239203"/>
    </source>
</evidence>
<dbReference type="Pfam" id="PF03143">
    <property type="entry name" value="GTP_EFTU_D3"/>
    <property type="match status" value="1"/>
</dbReference>